<protein>
    <recommendedName>
        <fullName evidence="2">Metallo-beta-lactamase domain-containing protein</fullName>
    </recommendedName>
</protein>
<dbReference type="PANTHER" id="PTHR43546">
    <property type="entry name" value="UPF0173 METAL-DEPENDENT HYDROLASE MJ1163-RELATED"/>
    <property type="match status" value="1"/>
</dbReference>
<reference evidence="5 6" key="1">
    <citation type="submission" date="2018-01" db="EMBL/GenBank/DDBJ databases">
        <title>Superficieibacter electus gen. nov., sp. nov., an extended-spectrum beta-lactamase possessing member of the Enterobacteriaceae family, isolated from intensive care unit surfaces.</title>
        <authorList>
            <person name="Potter R.F."/>
            <person name="D'Souza A.W."/>
        </authorList>
    </citation>
    <scope>NUCLEOTIDE SEQUENCE [LARGE SCALE GENOMIC DNA]</scope>
    <source>
        <strain evidence="4 6">BP-1</strain>
        <strain evidence="3 5">BP-2</strain>
    </source>
</reference>
<keyword evidence="1" id="KW-0378">Hydrolase</keyword>
<keyword evidence="5" id="KW-1185">Reference proteome</keyword>
<dbReference type="EMBL" id="PQGD01000012">
    <property type="protein sequence ID" value="POP47457.1"/>
    <property type="molecule type" value="Genomic_DNA"/>
</dbReference>
<proteinExistence type="predicted"/>
<accession>A0A2P5GMV2</accession>
<organism evidence="4 6">
    <name type="scientific">Superficieibacter electus</name>
    <dbReference type="NCBI Taxonomy" id="2022662"/>
    <lineage>
        <taxon>Bacteria</taxon>
        <taxon>Pseudomonadati</taxon>
        <taxon>Pseudomonadota</taxon>
        <taxon>Gammaproteobacteria</taxon>
        <taxon>Enterobacterales</taxon>
        <taxon>Enterobacteriaceae</taxon>
        <taxon>Superficieibacter</taxon>
    </lineage>
</organism>
<dbReference type="SUPFAM" id="SSF56281">
    <property type="entry name" value="Metallo-hydrolase/oxidoreductase"/>
    <property type="match status" value="1"/>
</dbReference>
<dbReference type="AlphaFoldDB" id="A0A2P5GMV2"/>
<name>A0A2P5GMV2_9ENTR</name>
<dbReference type="InterPro" id="IPR050114">
    <property type="entry name" value="UPF0173_UPF0282_UlaG_hydrolase"/>
</dbReference>
<dbReference type="GO" id="GO:0016787">
    <property type="term" value="F:hydrolase activity"/>
    <property type="evidence" value="ECO:0007669"/>
    <property type="project" value="UniProtKB-KW"/>
</dbReference>
<dbReference type="PANTHER" id="PTHR43546:SF9">
    <property type="entry name" value="L-ASCORBATE-6-PHOSPHATE LACTONASE ULAG-RELATED"/>
    <property type="match status" value="1"/>
</dbReference>
<dbReference type="Gene3D" id="3.60.15.10">
    <property type="entry name" value="Ribonuclease Z/Hydroxyacylglutathione hydrolase-like"/>
    <property type="match status" value="1"/>
</dbReference>
<feature type="domain" description="Metallo-beta-lactamase" evidence="2">
    <location>
        <begin position="20"/>
        <end position="221"/>
    </location>
</feature>
<evidence type="ECO:0000313" key="5">
    <source>
        <dbReference type="Proteomes" id="UP000237073"/>
    </source>
</evidence>
<evidence type="ECO:0000256" key="1">
    <source>
        <dbReference type="ARBA" id="ARBA00022801"/>
    </source>
</evidence>
<dbReference type="InterPro" id="IPR036866">
    <property type="entry name" value="RibonucZ/Hydroxyglut_hydro"/>
</dbReference>
<dbReference type="Proteomes" id="UP000237073">
    <property type="component" value="Unassembled WGS sequence"/>
</dbReference>
<evidence type="ECO:0000313" key="6">
    <source>
        <dbReference type="Proteomes" id="UP000247005"/>
    </source>
</evidence>
<gene>
    <name evidence="4" type="ORF">CHU32_15790</name>
    <name evidence="3" type="ORF">CHU33_11975</name>
</gene>
<dbReference type="EMBL" id="PQGE01000009">
    <property type="protein sequence ID" value="POP44654.1"/>
    <property type="molecule type" value="Genomic_DNA"/>
</dbReference>
<dbReference type="RefSeq" id="WP_103676311.1">
    <property type="nucleotide sequence ID" value="NZ_PQGD01000012.1"/>
</dbReference>
<evidence type="ECO:0000313" key="4">
    <source>
        <dbReference type="EMBL" id="POP47457.1"/>
    </source>
</evidence>
<sequence length="258" mass="28299">MNITQIRNATQRITYGGKSFLIDPMLAEKEAYPGFAGSARAELRNPRVDLPVPLADLLDVDAIIVTHTHLDHWDDAAVALIPKSMLIFVQNQRDEALLQEQGFTHLQVVDAATRIGDVTLMKTNGQHGPDAAYTDAQLAARLGEACGVVFTHPREKTLYLAGDTVWVPAVEAALRQYQPEVVVLNAGWAHIIGVGAIIMGSEDLLRTHRIVPQARIIATHMEAINHCLLTRAALREYVDINQFGDRVSIPLDGETVSC</sequence>
<dbReference type="InterPro" id="IPR001279">
    <property type="entry name" value="Metallo-B-lactamas"/>
</dbReference>
<dbReference type="Pfam" id="PF12706">
    <property type="entry name" value="Lactamase_B_2"/>
    <property type="match status" value="1"/>
</dbReference>
<dbReference type="OrthoDB" id="9805728at2"/>
<comment type="caution">
    <text evidence="4">The sequence shown here is derived from an EMBL/GenBank/DDBJ whole genome shotgun (WGS) entry which is preliminary data.</text>
</comment>
<evidence type="ECO:0000313" key="3">
    <source>
        <dbReference type="EMBL" id="POP44654.1"/>
    </source>
</evidence>
<evidence type="ECO:0000259" key="2">
    <source>
        <dbReference type="Pfam" id="PF12706"/>
    </source>
</evidence>
<dbReference type="Proteomes" id="UP000247005">
    <property type="component" value="Unassembled WGS sequence"/>
</dbReference>